<dbReference type="PIRSF" id="PIRSF010376">
    <property type="entry name" value="IspE"/>
    <property type="match status" value="1"/>
</dbReference>
<keyword evidence="4 10" id="KW-0808">Transferase</keyword>
<dbReference type="STRING" id="1231392.OCGS_1643"/>
<evidence type="ECO:0000256" key="6">
    <source>
        <dbReference type="ARBA" id="ARBA00022777"/>
    </source>
</evidence>
<dbReference type="InterPro" id="IPR004424">
    <property type="entry name" value="IspE"/>
</dbReference>
<comment type="catalytic activity">
    <reaction evidence="10">
        <text>4-CDP-2-C-methyl-D-erythritol + ATP = 4-CDP-2-C-methyl-D-erythritol 2-phosphate + ADP + H(+)</text>
        <dbReference type="Rhea" id="RHEA:18437"/>
        <dbReference type="ChEBI" id="CHEBI:15378"/>
        <dbReference type="ChEBI" id="CHEBI:30616"/>
        <dbReference type="ChEBI" id="CHEBI:57823"/>
        <dbReference type="ChEBI" id="CHEBI:57919"/>
        <dbReference type="ChEBI" id="CHEBI:456216"/>
        <dbReference type="EC" id="2.7.1.148"/>
    </reaction>
</comment>
<gene>
    <name evidence="10" type="primary">ispE</name>
    <name evidence="13" type="ORF">OCGS_1643</name>
</gene>
<comment type="pathway">
    <text evidence="10">Isoprenoid biosynthesis; isopentenyl diphosphate biosynthesis via DXP pathway; isopentenyl diphosphate from 1-deoxy-D-xylulose 5-phosphate: step 3/6.</text>
</comment>
<evidence type="ECO:0000256" key="1">
    <source>
        <dbReference type="ARBA" id="ARBA00009684"/>
    </source>
</evidence>
<dbReference type="NCBIfam" id="NF011202">
    <property type="entry name" value="PRK14608.1"/>
    <property type="match status" value="1"/>
</dbReference>
<reference evidence="13 14" key="1">
    <citation type="journal article" date="2012" name="J. Bacteriol.">
        <title>Draft Genome Sequence of Oceaniovalibus guishaninsula JLT2003T.</title>
        <authorList>
            <person name="Tang K."/>
            <person name="Liu K."/>
            <person name="Jiao N."/>
        </authorList>
    </citation>
    <scope>NUCLEOTIDE SEQUENCE [LARGE SCALE GENOMIC DNA]</scope>
    <source>
        <strain evidence="13 14">JLT2003</strain>
    </source>
</reference>
<dbReference type="EC" id="2.7.1.148" evidence="2 10"/>
<keyword evidence="5 10" id="KW-0547">Nucleotide-binding</keyword>
<dbReference type="InterPro" id="IPR006204">
    <property type="entry name" value="GHMP_kinase_N_dom"/>
</dbReference>
<dbReference type="Proteomes" id="UP000006765">
    <property type="component" value="Unassembled WGS sequence"/>
</dbReference>
<dbReference type="InterPro" id="IPR036554">
    <property type="entry name" value="GHMP_kinase_C_sf"/>
</dbReference>
<evidence type="ECO:0000256" key="8">
    <source>
        <dbReference type="ARBA" id="ARBA00023229"/>
    </source>
</evidence>
<dbReference type="HAMAP" id="MF_00061">
    <property type="entry name" value="IspE"/>
    <property type="match status" value="1"/>
</dbReference>
<dbReference type="Pfam" id="PF00288">
    <property type="entry name" value="GHMP_kinases_N"/>
    <property type="match status" value="1"/>
</dbReference>
<feature type="active site" evidence="10">
    <location>
        <position position="126"/>
    </location>
</feature>
<accession>K2HBZ4</accession>
<evidence type="ECO:0000259" key="11">
    <source>
        <dbReference type="Pfam" id="PF00288"/>
    </source>
</evidence>
<evidence type="ECO:0000313" key="14">
    <source>
        <dbReference type="Proteomes" id="UP000006765"/>
    </source>
</evidence>
<dbReference type="InterPro" id="IPR020568">
    <property type="entry name" value="Ribosomal_Su5_D2-typ_SF"/>
</dbReference>
<dbReference type="GO" id="GO:0050515">
    <property type="term" value="F:4-(cytidine 5'-diphospho)-2-C-methyl-D-erythritol kinase activity"/>
    <property type="evidence" value="ECO:0007669"/>
    <property type="project" value="UniProtKB-UniRule"/>
</dbReference>
<evidence type="ECO:0000256" key="3">
    <source>
        <dbReference type="ARBA" id="ARBA00017473"/>
    </source>
</evidence>
<dbReference type="GO" id="GO:0019288">
    <property type="term" value="P:isopentenyl diphosphate biosynthetic process, methylerythritol 4-phosphate pathway"/>
    <property type="evidence" value="ECO:0007669"/>
    <property type="project" value="UniProtKB-UniRule"/>
</dbReference>
<evidence type="ECO:0000259" key="12">
    <source>
        <dbReference type="Pfam" id="PF08544"/>
    </source>
</evidence>
<evidence type="ECO:0000256" key="10">
    <source>
        <dbReference type="HAMAP-Rule" id="MF_00061"/>
    </source>
</evidence>
<dbReference type="GO" id="GO:0005524">
    <property type="term" value="F:ATP binding"/>
    <property type="evidence" value="ECO:0007669"/>
    <property type="project" value="UniProtKB-UniRule"/>
</dbReference>
<dbReference type="RefSeq" id="WP_007426795.1">
    <property type="nucleotide sequence ID" value="NZ_AMGO01000036.1"/>
</dbReference>
<evidence type="ECO:0000313" key="13">
    <source>
        <dbReference type="EMBL" id="EKE44127.1"/>
    </source>
</evidence>
<dbReference type="AlphaFoldDB" id="K2HBZ4"/>
<sequence length="273" mass="27635">MTAEAEAPAKINLCLHVTGRRADGYHLLDSLVVFAGIGDTVRAEPADDWSLTVAGPMTGGVPSGDDNLVMRAARATGGPAAALTLTKRLPVASGIGGGSADAAATLRALAAMDGRAVPDAGALGADVPVCLAGRPARMRGIGERLDAVPPLPQAHLVLVNPGVALSTPAVFAALQGAAGSPLPRMRPWTNARDLADWLAGCRNDLQPAAMRLASAVGDTLAELTAQDCLLARMSGSGATCFGLYATQADAARAAGRIGARQPRWWVAAAPVLA</sequence>
<organism evidence="13 14">
    <name type="scientific">Oceaniovalibus guishaninsula JLT2003</name>
    <dbReference type="NCBI Taxonomy" id="1231392"/>
    <lineage>
        <taxon>Bacteria</taxon>
        <taxon>Pseudomonadati</taxon>
        <taxon>Pseudomonadota</taxon>
        <taxon>Alphaproteobacteria</taxon>
        <taxon>Rhodobacterales</taxon>
        <taxon>Roseobacteraceae</taxon>
        <taxon>Oceaniovalibus</taxon>
    </lineage>
</organism>
<dbReference type="PATRIC" id="fig|1231392.3.peg.1649"/>
<feature type="active site" evidence="10">
    <location>
        <position position="10"/>
    </location>
</feature>
<evidence type="ECO:0000256" key="2">
    <source>
        <dbReference type="ARBA" id="ARBA00012052"/>
    </source>
</evidence>
<evidence type="ECO:0000256" key="5">
    <source>
        <dbReference type="ARBA" id="ARBA00022741"/>
    </source>
</evidence>
<keyword evidence="6 10" id="KW-0418">Kinase</keyword>
<keyword evidence="8 10" id="KW-0414">Isoprene biosynthesis</keyword>
<dbReference type="PANTHER" id="PTHR43527:SF2">
    <property type="entry name" value="4-DIPHOSPHOCYTIDYL-2-C-METHYL-D-ERYTHRITOL KINASE, CHLOROPLASTIC"/>
    <property type="match status" value="1"/>
</dbReference>
<dbReference type="eggNOG" id="COG1947">
    <property type="taxonomic scope" value="Bacteria"/>
</dbReference>
<comment type="caution">
    <text evidence="13">The sequence shown here is derived from an EMBL/GenBank/DDBJ whole genome shotgun (WGS) entry which is preliminary data.</text>
</comment>
<feature type="domain" description="GHMP kinase C-terminal" evidence="12">
    <location>
        <begin position="198"/>
        <end position="257"/>
    </location>
</feature>
<comment type="function">
    <text evidence="10">Catalyzes the phosphorylation of the position 2 hydroxy group of 4-diphosphocytidyl-2C-methyl-D-erythritol.</text>
</comment>
<dbReference type="UniPathway" id="UPA00056">
    <property type="reaction ID" value="UER00094"/>
</dbReference>
<dbReference type="EMBL" id="AMGO01000036">
    <property type="protein sequence ID" value="EKE44127.1"/>
    <property type="molecule type" value="Genomic_DNA"/>
</dbReference>
<feature type="domain" description="GHMP kinase N-terminal" evidence="11">
    <location>
        <begin position="67"/>
        <end position="118"/>
    </location>
</feature>
<dbReference type="PANTHER" id="PTHR43527">
    <property type="entry name" value="4-DIPHOSPHOCYTIDYL-2-C-METHYL-D-ERYTHRITOL KINASE, CHLOROPLASTIC"/>
    <property type="match status" value="1"/>
</dbReference>
<proteinExistence type="inferred from homology"/>
<comment type="similarity">
    <text evidence="1 10">Belongs to the GHMP kinase family. IspE subfamily.</text>
</comment>
<dbReference type="Gene3D" id="3.30.70.890">
    <property type="entry name" value="GHMP kinase, C-terminal domain"/>
    <property type="match status" value="1"/>
</dbReference>
<evidence type="ECO:0000256" key="9">
    <source>
        <dbReference type="ARBA" id="ARBA00032554"/>
    </source>
</evidence>
<dbReference type="SUPFAM" id="SSF55060">
    <property type="entry name" value="GHMP Kinase, C-terminal domain"/>
    <property type="match status" value="1"/>
</dbReference>
<dbReference type="GO" id="GO:0016114">
    <property type="term" value="P:terpenoid biosynthetic process"/>
    <property type="evidence" value="ECO:0007669"/>
    <property type="project" value="InterPro"/>
</dbReference>
<dbReference type="OrthoDB" id="9809438at2"/>
<dbReference type="Gene3D" id="3.30.230.10">
    <property type="match status" value="1"/>
</dbReference>
<evidence type="ECO:0000256" key="7">
    <source>
        <dbReference type="ARBA" id="ARBA00022840"/>
    </source>
</evidence>
<dbReference type="SUPFAM" id="SSF54211">
    <property type="entry name" value="Ribosomal protein S5 domain 2-like"/>
    <property type="match status" value="1"/>
</dbReference>
<feature type="binding site" evidence="10">
    <location>
        <begin position="90"/>
        <end position="100"/>
    </location>
    <ligand>
        <name>ATP</name>
        <dbReference type="ChEBI" id="CHEBI:30616"/>
    </ligand>
</feature>
<evidence type="ECO:0000256" key="4">
    <source>
        <dbReference type="ARBA" id="ARBA00022679"/>
    </source>
</evidence>
<keyword evidence="14" id="KW-1185">Reference proteome</keyword>
<dbReference type="InterPro" id="IPR013750">
    <property type="entry name" value="GHMP_kinase_C_dom"/>
</dbReference>
<name>K2HBZ4_9RHOB</name>
<protein>
    <recommendedName>
        <fullName evidence="3 10">4-diphosphocytidyl-2-C-methyl-D-erythritol kinase</fullName>
        <shortName evidence="10">CMK</shortName>
        <ecNumber evidence="2 10">2.7.1.148</ecNumber>
    </recommendedName>
    <alternativeName>
        <fullName evidence="9 10">4-(cytidine-5'-diphospho)-2-C-methyl-D-erythritol kinase</fullName>
    </alternativeName>
</protein>
<dbReference type="Pfam" id="PF08544">
    <property type="entry name" value="GHMP_kinases_C"/>
    <property type="match status" value="1"/>
</dbReference>
<dbReference type="InterPro" id="IPR014721">
    <property type="entry name" value="Ribsml_uS5_D2-typ_fold_subgr"/>
</dbReference>
<keyword evidence="7 10" id="KW-0067">ATP-binding</keyword>